<accession>Q2PQN5</accession>
<gene>
    <name evidence="1" type="primary">png</name>
</gene>
<proteinExistence type="evidence at transcript level"/>
<evidence type="ECO:0000313" key="1">
    <source>
        <dbReference type="EMBL" id="ABC25088.1"/>
    </source>
</evidence>
<name>Q2PQN5_GLOMM</name>
<dbReference type="InterPro" id="IPR011009">
    <property type="entry name" value="Kinase-like_dom_sf"/>
</dbReference>
<sequence>MQNMDLGDNELKPIKILGAGNFGRVFLCNYRQKYKVCVKRIMVKNPKKEMKKGYA</sequence>
<dbReference type="Gene3D" id="3.30.200.20">
    <property type="entry name" value="Phosphorylase Kinase, domain 1"/>
    <property type="match status" value="1"/>
</dbReference>
<dbReference type="AlphaFoldDB" id="Q2PQN5"/>
<protein>
    <submittedName>
        <fullName evidence="1">Pan gu</fullName>
    </submittedName>
</protein>
<dbReference type="EMBL" id="DQ307188">
    <property type="protein sequence ID" value="ABC25088.1"/>
    <property type="molecule type" value="mRNA"/>
</dbReference>
<dbReference type="SUPFAM" id="SSF56112">
    <property type="entry name" value="Protein kinase-like (PK-like)"/>
    <property type="match status" value="1"/>
</dbReference>
<organism evidence="1">
    <name type="scientific">Glossina morsitans morsitans</name>
    <name type="common">Savannah tsetse fly</name>
    <dbReference type="NCBI Taxonomy" id="37546"/>
    <lineage>
        <taxon>Eukaryota</taxon>
        <taxon>Metazoa</taxon>
        <taxon>Ecdysozoa</taxon>
        <taxon>Arthropoda</taxon>
        <taxon>Hexapoda</taxon>
        <taxon>Insecta</taxon>
        <taxon>Pterygota</taxon>
        <taxon>Neoptera</taxon>
        <taxon>Endopterygota</taxon>
        <taxon>Diptera</taxon>
        <taxon>Brachycera</taxon>
        <taxon>Muscomorpha</taxon>
        <taxon>Hippoboscoidea</taxon>
        <taxon>Glossinidae</taxon>
        <taxon>Glossina</taxon>
    </lineage>
</organism>
<reference evidence="1" key="1">
    <citation type="journal article" date="2006" name="Insect Mol. Biol.">
        <title>Analysis of fat body transcriptome from the adult tsetse fly, Glossina morsitans morsitans.</title>
        <authorList>
            <person name="Attardo G.M."/>
            <person name="Strickler-Dinglasan P."/>
            <person name="Perkin S.A.H."/>
            <person name="Caler E."/>
            <person name="Bonaldo M.F."/>
            <person name="Soares M.B."/>
            <person name="El-Sayeed N.M.A."/>
            <person name="Aksoy S."/>
        </authorList>
    </citation>
    <scope>NUCLEOTIDE SEQUENCE</scope>
    <source>
        <tissue evidence="1">Infected fatbody</tissue>
    </source>
</reference>